<accession>A0A133VHF8</accession>
<feature type="coiled-coil region" evidence="1">
    <location>
        <begin position="62"/>
        <end position="89"/>
    </location>
</feature>
<evidence type="ECO:0000256" key="1">
    <source>
        <dbReference type="SAM" id="Coils"/>
    </source>
</evidence>
<keyword evidence="3" id="KW-1185">Reference proteome</keyword>
<dbReference type="AlphaFoldDB" id="A0A133VHF8"/>
<dbReference type="EMBL" id="LHYE01000073">
    <property type="protein sequence ID" value="KXB05854.1"/>
    <property type="molecule type" value="Genomic_DNA"/>
</dbReference>
<reference evidence="2 3" key="1">
    <citation type="journal article" date="2016" name="Sci. Rep.">
        <title>Metabolic traits of an uncultured archaeal lineage -MSBL1- from brine pools of the Red Sea.</title>
        <authorList>
            <person name="Mwirichia R."/>
            <person name="Alam I."/>
            <person name="Rashid M."/>
            <person name="Vinu M."/>
            <person name="Ba-Alawi W."/>
            <person name="Anthony Kamau A."/>
            <person name="Kamanda Ngugi D."/>
            <person name="Goker M."/>
            <person name="Klenk H.P."/>
            <person name="Bajic V."/>
            <person name="Stingl U."/>
        </authorList>
    </citation>
    <scope>NUCLEOTIDE SEQUENCE [LARGE SCALE GENOMIC DNA]</scope>
    <source>
        <strain evidence="2">SCGC-AAA382A20</strain>
    </source>
</reference>
<feature type="non-terminal residue" evidence="2">
    <location>
        <position position="1"/>
    </location>
</feature>
<dbReference type="Proteomes" id="UP000070263">
    <property type="component" value="Unassembled WGS sequence"/>
</dbReference>
<feature type="coiled-coil region" evidence="1">
    <location>
        <begin position="273"/>
        <end position="373"/>
    </location>
</feature>
<keyword evidence="1" id="KW-0175">Coiled coil</keyword>
<evidence type="ECO:0000313" key="2">
    <source>
        <dbReference type="EMBL" id="KXB05854.1"/>
    </source>
</evidence>
<gene>
    <name evidence="2" type="ORF">AKJ51_04630</name>
</gene>
<proteinExistence type="predicted"/>
<evidence type="ECO:0000313" key="3">
    <source>
        <dbReference type="Proteomes" id="UP000070263"/>
    </source>
</evidence>
<comment type="caution">
    <text evidence="2">The sequence shown here is derived from an EMBL/GenBank/DDBJ whole genome shotgun (WGS) entry which is preliminary data.</text>
</comment>
<sequence>VKVHNLLVKNTREGQILMRLQEKIKTIEKSLGGEIPDVLGQVLSNVDLEDLIMESLLEGENIQATDDSIEEAIEERRKMLEEAQDLLMDLKEFDLEDALEALEKSEEIAFANEDIEEFVRAFFERYDGKIENTRYKEQYRIYPPSVVQEENNVPKKIERATFDKDIAKKHDPDDCKFIAFGHPLLENIIDYCTARDAHFGGSSAIKSLEDENLKGILFNYQITYIDASGAKISEKILPILVNDEGCKTLEREDLEQILFLEEESNSTNPTEKVREMVKQSDDLESKARETAENISEDKLADVKETRINRIEVKIEEAEKYFKPKIKQEKQRIKSFKKRMKKGEDMEIAIRSAKRRKKDLEKEFEERKKHLESRKKVYVEAPKLLNCSLLT</sequence>
<name>A0A133VHF8_9EURY</name>
<protein>
    <submittedName>
        <fullName evidence="2">Uncharacterized protein</fullName>
    </submittedName>
</protein>
<organism evidence="2 3">
    <name type="scientific">candidate division MSBL1 archaeon SCGC-AAA382A20</name>
    <dbReference type="NCBI Taxonomy" id="1698280"/>
    <lineage>
        <taxon>Archaea</taxon>
        <taxon>Methanobacteriati</taxon>
        <taxon>Methanobacteriota</taxon>
        <taxon>candidate division MSBL1</taxon>
    </lineage>
</organism>